<dbReference type="InterPro" id="IPR001279">
    <property type="entry name" value="Metallo-B-lactamas"/>
</dbReference>
<sequence length="300" mass="31777">MSVDRVRDRLVLLGSKGGPALRPGGPWPSSSLLELGGRTIVVDCALGVTRGLVDAGISLRALDLIFITHLHSDHVLELGPLIHTAWTAGLASPVSVFGPPGTGHYWRRFCQAMEFDIEIRIADEGRPDIRELVSVEEFGEGLVLEKGGLSVTALRVDHPPVTDCFALRFEHGGGSVVFSADTAFFPPLAGFARGADILVHEAMLEQGIERLVAKTGNGARLRKHLLASHSFAAEAGRIATDAGVKRLVLNHLIPADDPGIGEADWIAAVRKTWTGALTIARDGLVVGLSCAEAAVGEETA</sequence>
<evidence type="ECO:0000313" key="4">
    <source>
        <dbReference type="Proteomes" id="UP000272706"/>
    </source>
</evidence>
<evidence type="ECO:0000259" key="2">
    <source>
        <dbReference type="SMART" id="SM00849"/>
    </source>
</evidence>
<dbReference type="SUPFAM" id="SSF56281">
    <property type="entry name" value="Metallo-hydrolase/oxidoreductase"/>
    <property type="match status" value="1"/>
</dbReference>
<protein>
    <submittedName>
        <fullName evidence="3">MBL fold metallo-hydrolase</fullName>
    </submittedName>
</protein>
<accession>A0A3A5KRX8</accession>
<dbReference type="RefSeq" id="WP_120015773.1">
    <property type="nucleotide sequence ID" value="NZ_QZWZ01000014.1"/>
</dbReference>
<dbReference type="InterPro" id="IPR036866">
    <property type="entry name" value="RibonucZ/Hydroxyglut_hydro"/>
</dbReference>
<dbReference type="Gene3D" id="3.60.15.10">
    <property type="entry name" value="Ribonuclease Z/Hydroxyacylglutathione hydrolase-like"/>
    <property type="match status" value="1"/>
</dbReference>
<dbReference type="Pfam" id="PF12706">
    <property type="entry name" value="Lactamase_B_2"/>
    <property type="match status" value="1"/>
</dbReference>
<evidence type="ECO:0000256" key="1">
    <source>
        <dbReference type="ARBA" id="ARBA00022801"/>
    </source>
</evidence>
<dbReference type="PANTHER" id="PTHR46018">
    <property type="entry name" value="ZINC PHOSPHODIESTERASE ELAC PROTEIN 1"/>
    <property type="match status" value="1"/>
</dbReference>
<feature type="domain" description="Metallo-beta-lactamase" evidence="2">
    <location>
        <begin position="27"/>
        <end position="229"/>
    </location>
</feature>
<organism evidence="3 4">
    <name type="scientific">Mesorhizobium waimense</name>
    <dbReference type="NCBI Taxonomy" id="1300307"/>
    <lineage>
        <taxon>Bacteria</taxon>
        <taxon>Pseudomonadati</taxon>
        <taxon>Pseudomonadota</taxon>
        <taxon>Alphaproteobacteria</taxon>
        <taxon>Hyphomicrobiales</taxon>
        <taxon>Phyllobacteriaceae</taxon>
        <taxon>Mesorhizobium</taxon>
    </lineage>
</organism>
<reference evidence="3 4" key="1">
    <citation type="submission" date="2018-09" db="EMBL/GenBank/DDBJ databases">
        <title>Mesorhizobium carmichaelinearum sp. nov. isolated from Carmichaelinea spp. root nodules in New Zealand.</title>
        <authorList>
            <person name="De Meyer S.E."/>
        </authorList>
    </citation>
    <scope>NUCLEOTIDE SEQUENCE [LARGE SCALE GENOMIC DNA]</scope>
    <source>
        <strain evidence="3 4">ICMP19557</strain>
    </source>
</reference>
<dbReference type="Proteomes" id="UP000272706">
    <property type="component" value="Unassembled WGS sequence"/>
</dbReference>
<evidence type="ECO:0000313" key="3">
    <source>
        <dbReference type="EMBL" id="RJT37225.1"/>
    </source>
</evidence>
<dbReference type="GO" id="GO:0042781">
    <property type="term" value="F:3'-tRNA processing endoribonuclease activity"/>
    <property type="evidence" value="ECO:0007669"/>
    <property type="project" value="TreeGrafter"/>
</dbReference>
<proteinExistence type="predicted"/>
<name>A0A3A5KRX8_9HYPH</name>
<dbReference type="OrthoDB" id="9803916at2"/>
<gene>
    <name evidence="3" type="ORF">D3227_18725</name>
</gene>
<comment type="caution">
    <text evidence="3">The sequence shown here is derived from an EMBL/GenBank/DDBJ whole genome shotgun (WGS) entry which is preliminary data.</text>
</comment>
<dbReference type="CDD" id="cd07719">
    <property type="entry name" value="arylsulfatase_AtsA-like_MBL-fold"/>
    <property type="match status" value="1"/>
</dbReference>
<keyword evidence="1 3" id="KW-0378">Hydrolase</keyword>
<keyword evidence="4" id="KW-1185">Reference proteome</keyword>
<dbReference type="AlphaFoldDB" id="A0A3A5KRX8"/>
<dbReference type="SMART" id="SM00849">
    <property type="entry name" value="Lactamase_B"/>
    <property type="match status" value="1"/>
</dbReference>
<dbReference type="EMBL" id="QZWZ01000014">
    <property type="protein sequence ID" value="RJT37225.1"/>
    <property type="molecule type" value="Genomic_DNA"/>
</dbReference>
<dbReference type="PANTHER" id="PTHR46018:SF2">
    <property type="entry name" value="ZINC PHOSPHODIESTERASE ELAC PROTEIN 1"/>
    <property type="match status" value="1"/>
</dbReference>
<dbReference type="InterPro" id="IPR044094">
    <property type="entry name" value="AtsA-like_MBL-fold"/>
</dbReference>